<accession>A0ABV5EY86</accession>
<sequence length="138" mass="16237">MNHSKLQSIKEMAQELDCGSDCYYNTKTDKVIAIPNFSELIDEDQYLECFGEALEEIEKNKADIIKIDVLNATESFQIMERFANQLSDPTFRIELETILKHKKPFQNFKYAIDQSEFRQAWFDFKIIELEKIVALKLN</sequence>
<organism evidence="1 2">
    <name type="scientific">Formosa undariae</name>
    <dbReference type="NCBI Taxonomy" id="1325436"/>
    <lineage>
        <taxon>Bacteria</taxon>
        <taxon>Pseudomonadati</taxon>
        <taxon>Bacteroidota</taxon>
        <taxon>Flavobacteriia</taxon>
        <taxon>Flavobacteriales</taxon>
        <taxon>Flavobacteriaceae</taxon>
        <taxon>Formosa</taxon>
    </lineage>
</organism>
<protein>
    <submittedName>
        <fullName evidence="1">UPF0158 family protein</fullName>
    </submittedName>
</protein>
<dbReference type="Proteomes" id="UP001589605">
    <property type="component" value="Unassembled WGS sequence"/>
</dbReference>
<keyword evidence="2" id="KW-1185">Reference proteome</keyword>
<name>A0ABV5EY86_9FLAO</name>
<proteinExistence type="predicted"/>
<reference evidence="1 2" key="1">
    <citation type="submission" date="2024-09" db="EMBL/GenBank/DDBJ databases">
        <authorList>
            <person name="Sun Q."/>
            <person name="Mori K."/>
        </authorList>
    </citation>
    <scope>NUCLEOTIDE SEQUENCE [LARGE SCALE GENOMIC DNA]</scope>
    <source>
        <strain evidence="1 2">CECT 8286</strain>
    </source>
</reference>
<gene>
    <name evidence="1" type="ORF">ACFFVB_03610</name>
</gene>
<comment type="caution">
    <text evidence="1">The sequence shown here is derived from an EMBL/GenBank/DDBJ whole genome shotgun (WGS) entry which is preliminary data.</text>
</comment>
<dbReference type="InterPro" id="IPR005361">
    <property type="entry name" value="UPF0158"/>
</dbReference>
<dbReference type="EMBL" id="JBHMEZ010000003">
    <property type="protein sequence ID" value="MFB9052156.1"/>
    <property type="molecule type" value="Genomic_DNA"/>
</dbReference>
<dbReference type="RefSeq" id="WP_382381260.1">
    <property type="nucleotide sequence ID" value="NZ_JBHMEZ010000003.1"/>
</dbReference>
<dbReference type="Pfam" id="PF03682">
    <property type="entry name" value="UPF0158"/>
    <property type="match status" value="1"/>
</dbReference>
<evidence type="ECO:0000313" key="1">
    <source>
        <dbReference type="EMBL" id="MFB9052156.1"/>
    </source>
</evidence>
<evidence type="ECO:0000313" key="2">
    <source>
        <dbReference type="Proteomes" id="UP001589605"/>
    </source>
</evidence>